<dbReference type="InterPro" id="IPR036148">
    <property type="entry name" value="MmgE/PrpD_sf"/>
</dbReference>
<dbReference type="EMBL" id="UINC01000643">
    <property type="protein sequence ID" value="SUZ58814.1"/>
    <property type="molecule type" value="Genomic_DNA"/>
</dbReference>
<reference evidence="3" key="1">
    <citation type="submission" date="2018-05" db="EMBL/GenBank/DDBJ databases">
        <authorList>
            <person name="Lanie J.A."/>
            <person name="Ng W.-L."/>
            <person name="Kazmierczak K.M."/>
            <person name="Andrzejewski T.M."/>
            <person name="Davidsen T.M."/>
            <person name="Wayne K.J."/>
            <person name="Tettelin H."/>
            <person name="Glass J.I."/>
            <person name="Rusch D."/>
            <person name="Podicherti R."/>
            <person name="Tsui H.-C.T."/>
            <person name="Winkler M.E."/>
        </authorList>
    </citation>
    <scope>NUCLEOTIDE SEQUENCE</scope>
</reference>
<evidence type="ECO:0000256" key="1">
    <source>
        <dbReference type="ARBA" id="ARBA00006174"/>
    </source>
</evidence>
<accession>A0A381NXA9</accession>
<evidence type="ECO:0000313" key="3">
    <source>
        <dbReference type="EMBL" id="SUZ58814.1"/>
    </source>
</evidence>
<evidence type="ECO:0000259" key="2">
    <source>
        <dbReference type="Pfam" id="PF03972"/>
    </source>
</evidence>
<dbReference type="PANTHER" id="PTHR16943:SF8">
    <property type="entry name" value="2-METHYLCITRATE DEHYDRATASE"/>
    <property type="match status" value="1"/>
</dbReference>
<dbReference type="InterPro" id="IPR005656">
    <property type="entry name" value="MmgE_PrpD"/>
</dbReference>
<sequence length="468" mass="50301">MVSLSRQLAQWVAGLRYDDLPPAVVDRAKGVTLHSLASVLLGSQSLAGQQAVQLINAEESGVSHGATIMVNGATVTKGGAAFANAEMAMLGGKLDSFRMLTHPGTSILPGAFVAAETAGASGREFLTGVAAGYEVMERLASDFIPTVMSRGFHAGPVFGIFGPAVAAAKILNLTEDQVNDTIALCVHLAAGNLEGPRNGGRALREGGAVRNAMLAVALAQMGQVGGETTLEGDAGFYHAYTGNNQGKLTYSFVGDTQSSLDQITAGIGQDWMFLETLYRIYSTAGYNIAHVDVTAQLCTEHDIRYEDVERVEAVVNWLETQYPSPAFPSRREDGEAQAGGTKYYTAYGVVQRGFPVLRSQQMGSSDGANDPPEVLDLMHRVTIIPSHTMTLFGPRITIFTKDGKSYTKQSTGREFMWDFEEEARRIRDAIPGLPIPQSQFEDIISTCRDLDNQNQADRLIQLTIPASR</sequence>
<organism evidence="3">
    <name type="scientific">marine metagenome</name>
    <dbReference type="NCBI Taxonomy" id="408172"/>
    <lineage>
        <taxon>unclassified sequences</taxon>
        <taxon>metagenomes</taxon>
        <taxon>ecological metagenomes</taxon>
    </lineage>
</organism>
<dbReference type="Gene3D" id="1.10.4100.10">
    <property type="entry name" value="2-methylcitrate dehydratase PrpD"/>
    <property type="match status" value="1"/>
</dbReference>
<dbReference type="PANTHER" id="PTHR16943">
    <property type="entry name" value="2-METHYLCITRATE DEHYDRATASE-RELATED"/>
    <property type="match status" value="1"/>
</dbReference>
<dbReference type="SUPFAM" id="SSF103378">
    <property type="entry name" value="2-methylcitrate dehydratase PrpD"/>
    <property type="match status" value="1"/>
</dbReference>
<dbReference type="GO" id="GO:0016829">
    <property type="term" value="F:lyase activity"/>
    <property type="evidence" value="ECO:0007669"/>
    <property type="project" value="InterPro"/>
</dbReference>
<gene>
    <name evidence="3" type="ORF">METZ01_LOCUS11668</name>
</gene>
<name>A0A381NXA9_9ZZZZ</name>
<dbReference type="InterPro" id="IPR042183">
    <property type="entry name" value="MmgE/PrpD_sf_1"/>
</dbReference>
<dbReference type="Pfam" id="PF03972">
    <property type="entry name" value="MmgE_PrpD_N"/>
    <property type="match status" value="1"/>
</dbReference>
<proteinExistence type="inferred from homology"/>
<dbReference type="InterPro" id="IPR045336">
    <property type="entry name" value="MmgE_PrpD_N"/>
</dbReference>
<feature type="domain" description="MmgE/PrpD N-terminal" evidence="2">
    <location>
        <begin position="6"/>
        <end position="245"/>
    </location>
</feature>
<comment type="similarity">
    <text evidence="1">Belongs to the PrpD family.</text>
</comment>
<protein>
    <recommendedName>
        <fullName evidence="2">MmgE/PrpD N-terminal domain-containing protein</fullName>
    </recommendedName>
</protein>
<dbReference type="AlphaFoldDB" id="A0A381NXA9"/>